<dbReference type="OrthoDB" id="3398583at2"/>
<name>A0A3D9ZV45_9ACTN</name>
<protein>
    <submittedName>
        <fullName evidence="1">Uncharacterized protein</fullName>
    </submittedName>
</protein>
<proteinExistence type="predicted"/>
<dbReference type="EMBL" id="QUMQ01000001">
    <property type="protein sequence ID" value="REF99853.1"/>
    <property type="molecule type" value="Genomic_DNA"/>
</dbReference>
<dbReference type="Proteomes" id="UP000256913">
    <property type="component" value="Unassembled WGS sequence"/>
</dbReference>
<comment type="caution">
    <text evidence="1">The sequence shown here is derived from an EMBL/GenBank/DDBJ whole genome shotgun (WGS) entry which is preliminary data.</text>
</comment>
<sequence length="59" mass="6358">MQASEIRWVYRPPQHRRSPEAGVPVFGVSAADEQGRVDVILADGTRVTAAPGDLVAEPM</sequence>
<dbReference type="AlphaFoldDB" id="A0A3D9ZV45"/>
<keyword evidence="2" id="KW-1185">Reference proteome</keyword>
<dbReference type="RefSeq" id="WP_116070977.1">
    <property type="nucleotide sequence ID" value="NZ_BONB01000079.1"/>
</dbReference>
<evidence type="ECO:0000313" key="2">
    <source>
        <dbReference type="Proteomes" id="UP000256913"/>
    </source>
</evidence>
<accession>A0A3D9ZV45</accession>
<organism evidence="1 2">
    <name type="scientific">Asanoa ferruginea</name>
    <dbReference type="NCBI Taxonomy" id="53367"/>
    <lineage>
        <taxon>Bacteria</taxon>
        <taxon>Bacillati</taxon>
        <taxon>Actinomycetota</taxon>
        <taxon>Actinomycetes</taxon>
        <taxon>Micromonosporales</taxon>
        <taxon>Micromonosporaceae</taxon>
        <taxon>Asanoa</taxon>
    </lineage>
</organism>
<evidence type="ECO:0000313" key="1">
    <source>
        <dbReference type="EMBL" id="REF99853.1"/>
    </source>
</evidence>
<reference evidence="1 2" key="1">
    <citation type="submission" date="2018-08" db="EMBL/GenBank/DDBJ databases">
        <title>Sequencing the genomes of 1000 actinobacteria strains.</title>
        <authorList>
            <person name="Klenk H.-P."/>
        </authorList>
    </citation>
    <scope>NUCLEOTIDE SEQUENCE [LARGE SCALE GENOMIC DNA]</scope>
    <source>
        <strain evidence="1 2">DSM 44099</strain>
    </source>
</reference>
<gene>
    <name evidence="1" type="ORF">DFJ67_5897</name>
</gene>